<dbReference type="GO" id="GO:0005634">
    <property type="term" value="C:nucleus"/>
    <property type="evidence" value="ECO:0007669"/>
    <property type="project" value="UniProtKB-SubCell"/>
</dbReference>
<evidence type="ECO:0000256" key="9">
    <source>
        <dbReference type="SAM" id="Phobius"/>
    </source>
</evidence>
<keyword evidence="3" id="KW-0156">Chromatin regulator</keyword>
<evidence type="ECO:0000256" key="4">
    <source>
        <dbReference type="ARBA" id="ARBA00023015"/>
    </source>
</evidence>
<dbReference type="GO" id="GO:0000123">
    <property type="term" value="C:histone acetyltransferase complex"/>
    <property type="evidence" value="ECO:0007669"/>
    <property type="project" value="InterPro"/>
</dbReference>
<comment type="subcellular location">
    <subcellularLocation>
        <location evidence="1">Nucleus</location>
    </subcellularLocation>
</comment>
<keyword evidence="9" id="KW-0812">Transmembrane</keyword>
<feature type="transmembrane region" description="Helical" evidence="9">
    <location>
        <begin position="46"/>
        <end position="66"/>
    </location>
</feature>
<keyword evidence="9" id="KW-0472">Membrane</keyword>
<keyword evidence="5" id="KW-0175">Coiled coil</keyword>
<evidence type="ECO:0000256" key="7">
    <source>
        <dbReference type="ARBA" id="ARBA00023242"/>
    </source>
</evidence>
<evidence type="ECO:0000256" key="1">
    <source>
        <dbReference type="ARBA" id="ARBA00004123"/>
    </source>
</evidence>
<evidence type="ECO:0000256" key="3">
    <source>
        <dbReference type="ARBA" id="ARBA00022853"/>
    </source>
</evidence>
<accession>A0A7J6XZ82</accession>
<evidence type="ECO:0000313" key="11">
    <source>
        <dbReference type="Proteomes" id="UP000583944"/>
    </source>
</evidence>
<dbReference type="VEuPathDB" id="TriTrypDB:BCY84_12100"/>
<proteinExistence type="inferred from homology"/>
<comment type="caution">
    <text evidence="10">The sequence shown here is derived from an EMBL/GenBank/DDBJ whole genome shotgun (WGS) entry which is preliminary data.</text>
</comment>
<feature type="transmembrane region" description="Helical" evidence="9">
    <location>
        <begin position="21"/>
        <end position="40"/>
    </location>
</feature>
<dbReference type="Proteomes" id="UP000583944">
    <property type="component" value="Unassembled WGS sequence"/>
</dbReference>
<evidence type="ECO:0000313" key="10">
    <source>
        <dbReference type="EMBL" id="KAF5219643.1"/>
    </source>
</evidence>
<keyword evidence="7" id="KW-0539">Nucleus</keyword>
<comment type="similarity">
    <text evidence="2">Belongs to the EAF6 family.</text>
</comment>
<dbReference type="EMBL" id="JABDHM010000066">
    <property type="protein sequence ID" value="KAF5219643.1"/>
    <property type="molecule type" value="Genomic_DNA"/>
</dbReference>
<feature type="compositionally biased region" description="Basic and acidic residues" evidence="8">
    <location>
        <begin position="226"/>
        <end position="235"/>
    </location>
</feature>
<feature type="region of interest" description="Disordered" evidence="8">
    <location>
        <begin position="226"/>
        <end position="246"/>
    </location>
</feature>
<dbReference type="VEuPathDB" id="TriTrypDB:ECC02_007381"/>
<evidence type="ECO:0000256" key="8">
    <source>
        <dbReference type="SAM" id="MobiDB-lite"/>
    </source>
</evidence>
<dbReference type="InterPro" id="IPR015418">
    <property type="entry name" value="Eaf6"/>
</dbReference>
<evidence type="ECO:0000256" key="2">
    <source>
        <dbReference type="ARBA" id="ARBA00010916"/>
    </source>
</evidence>
<dbReference type="GO" id="GO:0006325">
    <property type="term" value="P:chromatin organization"/>
    <property type="evidence" value="ECO:0007669"/>
    <property type="project" value="UniProtKB-KW"/>
</dbReference>
<evidence type="ECO:0000256" key="5">
    <source>
        <dbReference type="ARBA" id="ARBA00023054"/>
    </source>
</evidence>
<dbReference type="Pfam" id="PF09340">
    <property type="entry name" value="NuA4"/>
    <property type="match status" value="1"/>
</dbReference>
<keyword evidence="9" id="KW-1133">Transmembrane helix</keyword>
<gene>
    <name evidence="10" type="ORF">ECC02_007381</name>
</gene>
<reference evidence="10 11" key="1">
    <citation type="journal article" date="2019" name="Genome Biol. Evol.">
        <title>Nanopore Sequencing Significantly Improves Genome Assembly of the Protozoan Parasite Trypanosoma cruzi.</title>
        <authorList>
            <person name="Diaz-Viraque F."/>
            <person name="Pita S."/>
            <person name="Greif G."/>
            <person name="de Souza R.C.M."/>
            <person name="Iraola G."/>
            <person name="Robello C."/>
        </authorList>
    </citation>
    <scope>NUCLEOTIDE SEQUENCE [LARGE SCALE GENOMIC DNA]</scope>
    <source>
        <strain evidence="10 11">Berenice</strain>
    </source>
</reference>
<protein>
    <recommendedName>
        <fullName evidence="12">Chromatin modification-related protein EAF6</fullName>
    </recommendedName>
</protein>
<evidence type="ECO:0000256" key="6">
    <source>
        <dbReference type="ARBA" id="ARBA00023163"/>
    </source>
</evidence>
<evidence type="ECO:0008006" key="12">
    <source>
        <dbReference type="Google" id="ProtNLM"/>
    </source>
</evidence>
<sequence length="246" mass="28048">MYECMYLVMHVYVYIFIQSRFILFLFWIIVFFFYFCLLAGVVHIYIYIYFFSPSLGLHFLFFFFFAGTFSRRRRLVHTEGIGKSSLCNMPPKGYVRRAVAAAARRDFGVTTAFPPTAEEEEAIGLPAQLQQLQKRREALESHLETLDLRVYDLETVYLRQYVELGGCLFDGFGLERQQQWGGVTAAAAAGSQAAAYRARLHSFSPSDRVFTASSVGALGTVERLKTMEATGEGKRGGRRKRSRTDI</sequence>
<organism evidence="10 11">
    <name type="scientific">Trypanosoma cruzi</name>
    <dbReference type="NCBI Taxonomy" id="5693"/>
    <lineage>
        <taxon>Eukaryota</taxon>
        <taxon>Discoba</taxon>
        <taxon>Euglenozoa</taxon>
        <taxon>Kinetoplastea</taxon>
        <taxon>Metakinetoplastina</taxon>
        <taxon>Trypanosomatida</taxon>
        <taxon>Trypanosomatidae</taxon>
        <taxon>Trypanosoma</taxon>
        <taxon>Schizotrypanum</taxon>
    </lineage>
</organism>
<keyword evidence="4" id="KW-0805">Transcription regulation</keyword>
<dbReference type="PANTHER" id="PTHR13476">
    <property type="entry name" value="CHROMATIN MODIFICATION-RELATED PROTEIN MEAF6"/>
    <property type="match status" value="1"/>
</dbReference>
<keyword evidence="6" id="KW-0804">Transcription</keyword>
<name>A0A7J6XZ82_TRYCR</name>
<dbReference type="AlphaFoldDB" id="A0A7J6XZ82"/>
<feature type="compositionally biased region" description="Basic residues" evidence="8">
    <location>
        <begin position="236"/>
        <end position="246"/>
    </location>
</feature>